<proteinExistence type="inferred from homology"/>
<evidence type="ECO:0000313" key="10">
    <source>
        <dbReference type="EMBL" id="RPE75828.1"/>
    </source>
</evidence>
<evidence type="ECO:0000256" key="7">
    <source>
        <dbReference type="SAM" id="Phobius"/>
    </source>
</evidence>
<comment type="similarity">
    <text evidence="6">Belongs to the ABC-4 integral membrane protein family.</text>
</comment>
<dbReference type="OrthoDB" id="9770036at2"/>
<comment type="subcellular location">
    <subcellularLocation>
        <location evidence="1">Cell membrane</location>
        <topology evidence="1">Multi-pass membrane protein</topology>
    </subcellularLocation>
</comment>
<evidence type="ECO:0000256" key="2">
    <source>
        <dbReference type="ARBA" id="ARBA00022475"/>
    </source>
</evidence>
<evidence type="ECO:0000256" key="6">
    <source>
        <dbReference type="ARBA" id="ARBA00038076"/>
    </source>
</evidence>
<feature type="domain" description="MacB-like periplasmic core" evidence="9">
    <location>
        <begin position="25"/>
        <end position="243"/>
    </location>
</feature>
<keyword evidence="11" id="KW-1185">Reference proteome</keyword>
<dbReference type="InterPro" id="IPR050250">
    <property type="entry name" value="Macrolide_Exporter_MacB"/>
</dbReference>
<evidence type="ECO:0000313" key="11">
    <source>
        <dbReference type="Proteomes" id="UP000269708"/>
    </source>
</evidence>
<dbReference type="Pfam" id="PF12704">
    <property type="entry name" value="MacB_PCD"/>
    <property type="match status" value="1"/>
</dbReference>
<accession>A0A3N4V074</accession>
<dbReference type="RefSeq" id="WP_123771040.1">
    <property type="nucleotide sequence ID" value="NZ_RKQN01000004.1"/>
</dbReference>
<dbReference type="EMBL" id="RKQN01000004">
    <property type="protein sequence ID" value="RPE75828.1"/>
    <property type="molecule type" value="Genomic_DNA"/>
</dbReference>
<dbReference type="PANTHER" id="PTHR30572">
    <property type="entry name" value="MEMBRANE COMPONENT OF TRANSPORTER-RELATED"/>
    <property type="match status" value="1"/>
</dbReference>
<sequence length="412" mass="45306">MDIRPILSTLRRHKTAAALIVLEIALSCAIICNAVFLISGRIDNMRTPSGIAEDELVRVQVSGMAASDNAHVVTREDLAALRAIPGVKAATLANQIPFGNSGWNSSITLEREQARPTLSAAVYMAEEQMLRTFGLRLVAGRWFNSDEYVDYAEFDNPGPTPPRVPAMLVTREAAERLFPGENAVGKQVYAWGEEQPVRIVGIVERLARPSKWGGPAQAGYSMILPVRPSYQEGGNYLLRTDPARRDEVLKAALAYFEHARPTRIVALEDSKPFTEVRGEYFRQDESMVWLLSAVCVALLVVTALGIVGLASFWVQQRTKQIGIRRALGATRGQILRYFQMENFLLATLGIVLGMLLAYGINQMLMGRYELPRLPALYLPIGAVALWLLGQFAVYGPARRAAAVPPAVATRSV</sequence>
<evidence type="ECO:0000256" key="4">
    <source>
        <dbReference type="ARBA" id="ARBA00022989"/>
    </source>
</evidence>
<protein>
    <submittedName>
        <fullName evidence="10">Putative ABC transport system permease protein</fullName>
    </submittedName>
</protein>
<comment type="caution">
    <text evidence="10">The sequence shown here is derived from an EMBL/GenBank/DDBJ whole genome shotgun (WGS) entry which is preliminary data.</text>
</comment>
<dbReference type="GO" id="GO:0005886">
    <property type="term" value="C:plasma membrane"/>
    <property type="evidence" value="ECO:0007669"/>
    <property type="project" value="UniProtKB-SubCell"/>
</dbReference>
<evidence type="ECO:0000259" key="8">
    <source>
        <dbReference type="Pfam" id="PF02687"/>
    </source>
</evidence>
<dbReference type="PANTHER" id="PTHR30572:SF4">
    <property type="entry name" value="ABC TRANSPORTER PERMEASE YTRF"/>
    <property type="match status" value="1"/>
</dbReference>
<name>A0A3N4V074_9GAMM</name>
<evidence type="ECO:0000256" key="3">
    <source>
        <dbReference type="ARBA" id="ARBA00022692"/>
    </source>
</evidence>
<organism evidence="10 11">
    <name type="scientific">Vulcaniibacterium tengchongense</name>
    <dbReference type="NCBI Taxonomy" id="1273429"/>
    <lineage>
        <taxon>Bacteria</taxon>
        <taxon>Pseudomonadati</taxon>
        <taxon>Pseudomonadota</taxon>
        <taxon>Gammaproteobacteria</taxon>
        <taxon>Lysobacterales</taxon>
        <taxon>Lysobacteraceae</taxon>
        <taxon>Vulcaniibacterium</taxon>
    </lineage>
</organism>
<feature type="transmembrane region" description="Helical" evidence="7">
    <location>
        <begin position="16"/>
        <end position="38"/>
    </location>
</feature>
<reference evidence="10 11" key="1">
    <citation type="submission" date="2018-11" db="EMBL/GenBank/DDBJ databases">
        <title>Genomic Encyclopedia of Type Strains, Phase IV (KMG-IV): sequencing the most valuable type-strain genomes for metagenomic binning, comparative biology and taxonomic classification.</title>
        <authorList>
            <person name="Goeker M."/>
        </authorList>
    </citation>
    <scope>NUCLEOTIDE SEQUENCE [LARGE SCALE GENOMIC DNA]</scope>
    <source>
        <strain evidence="10 11">DSM 25623</strain>
    </source>
</reference>
<feature type="transmembrane region" description="Helical" evidence="7">
    <location>
        <begin position="343"/>
        <end position="364"/>
    </location>
</feature>
<dbReference type="Pfam" id="PF02687">
    <property type="entry name" value="FtsX"/>
    <property type="match status" value="1"/>
</dbReference>
<evidence type="ECO:0000256" key="5">
    <source>
        <dbReference type="ARBA" id="ARBA00023136"/>
    </source>
</evidence>
<keyword evidence="4 7" id="KW-1133">Transmembrane helix</keyword>
<dbReference type="Proteomes" id="UP000269708">
    <property type="component" value="Unassembled WGS sequence"/>
</dbReference>
<evidence type="ECO:0000256" key="1">
    <source>
        <dbReference type="ARBA" id="ARBA00004651"/>
    </source>
</evidence>
<feature type="domain" description="ABC3 transporter permease C-terminal" evidence="8">
    <location>
        <begin position="295"/>
        <end position="404"/>
    </location>
</feature>
<dbReference type="InterPro" id="IPR003838">
    <property type="entry name" value="ABC3_permease_C"/>
</dbReference>
<evidence type="ECO:0000259" key="9">
    <source>
        <dbReference type="Pfam" id="PF12704"/>
    </source>
</evidence>
<feature type="transmembrane region" description="Helical" evidence="7">
    <location>
        <begin position="287"/>
        <end position="314"/>
    </location>
</feature>
<keyword evidence="2" id="KW-1003">Cell membrane</keyword>
<keyword evidence="3 7" id="KW-0812">Transmembrane</keyword>
<dbReference type="AlphaFoldDB" id="A0A3N4V074"/>
<keyword evidence="5 7" id="KW-0472">Membrane</keyword>
<gene>
    <name evidence="10" type="ORF">EDC50_2725</name>
</gene>
<dbReference type="InterPro" id="IPR025857">
    <property type="entry name" value="MacB_PCD"/>
</dbReference>
<dbReference type="GO" id="GO:0022857">
    <property type="term" value="F:transmembrane transporter activity"/>
    <property type="evidence" value="ECO:0007669"/>
    <property type="project" value="TreeGrafter"/>
</dbReference>
<feature type="transmembrane region" description="Helical" evidence="7">
    <location>
        <begin position="376"/>
        <end position="394"/>
    </location>
</feature>